<organism evidence="3 4">
    <name type="scientific">Catenovulum agarivorans DS-2</name>
    <dbReference type="NCBI Taxonomy" id="1328313"/>
    <lineage>
        <taxon>Bacteria</taxon>
        <taxon>Pseudomonadati</taxon>
        <taxon>Pseudomonadota</taxon>
        <taxon>Gammaproteobacteria</taxon>
        <taxon>Alteromonadales</taxon>
        <taxon>Alteromonadaceae</taxon>
        <taxon>Catenovulum</taxon>
    </lineage>
</organism>
<protein>
    <submittedName>
        <fullName evidence="3">Signal peptide protein</fullName>
    </submittedName>
</protein>
<feature type="domain" description="DUF5060" evidence="2">
    <location>
        <begin position="207"/>
        <end position="291"/>
    </location>
</feature>
<dbReference type="InterPro" id="IPR024749">
    <property type="entry name" value="Collagen-bd_put"/>
</dbReference>
<dbReference type="OrthoDB" id="246387at2"/>
<sequence length="804" mass="89474">MKTNKKVLVLIHSLLLILAIYQLASKQAFAKNLVYTLTAEQLMLQDTGLFQTNDGLVGVNVWENQRKGKVDIVLPIGNQTFDIKLYTVSENLGGADYKLYLSGKLVGEFTAPTTTKQRSQTSKNIKIWRNIELSEGETLSIEAINHTNNGKDFSKALWQKIEFLTDAKMELVEANTFKSHQDYENAPAQVLPRLANGDGAVNISGELKTWHRIDLILDGPYAHELDVSPNPFLDYNMSVSFTHESNAQTYTVPGYFAGDANAAESSVQMGNKWIAHFAPTKAGKWFYQIAFSAGQQAAISAKNSKSLAPYHGITGEFIVSETDKTGRDFRAKGKLAYVGQRYLRFAHSKQLFIKAGADAPETLLAYADFDGTQSAKHNLALKTYAAHAQDAKTSDPTWQNGKGKNLLGALNYLSSTGANAISFLTYNAGGDGDNVWPYVSRNAKYHFDVSKLAQWQIVFEHAQSLGLFLHFKLQENESDDNRKGAGRVDAKIEESLDGGLLGIQRKLYIREMVARFAHLNALNWNLGEENTQSSEEIKQMASYLSELDAYNNHIVIHTFPSQQTRVYPPLLGANSAITGASLQNHWGNVHELTLNWLNASISAGKPWVVCNDEQNPAGLGVPPDPGYQGFDGWARQGNNKYNLHQIRKYTLWGNLMAGGAGVEYYFGYRLAQNDLLAEDFRSRHLSWIYAGHAINFFADNPLPLNQMVNRNELVVSNSEDKAYILANQDNLLLYLPEAGSASLDLRSQAGVYRAQWFNPVTAQYSKSFQLIASDKHLTQIKAPQNEGDKQTADRLLIMRKESSL</sequence>
<evidence type="ECO:0000259" key="2">
    <source>
        <dbReference type="Pfam" id="PF16586"/>
    </source>
</evidence>
<dbReference type="AlphaFoldDB" id="W7QPK0"/>
<evidence type="ECO:0000259" key="1">
    <source>
        <dbReference type="Pfam" id="PF12904"/>
    </source>
</evidence>
<dbReference type="RefSeq" id="WP_051479805.1">
    <property type="nucleotide sequence ID" value="NZ_ARZY01000019.1"/>
</dbReference>
<evidence type="ECO:0000313" key="3">
    <source>
        <dbReference type="EMBL" id="EWH09808.1"/>
    </source>
</evidence>
<dbReference type="PATRIC" id="fig|1328313.3.peg.2248"/>
<dbReference type="Proteomes" id="UP000019276">
    <property type="component" value="Unassembled WGS sequence"/>
</dbReference>
<dbReference type="Pfam" id="PF12904">
    <property type="entry name" value="Collagen_bind_2"/>
    <property type="match status" value="1"/>
</dbReference>
<gene>
    <name evidence="3" type="ORF">DS2_10993</name>
</gene>
<reference evidence="3 4" key="1">
    <citation type="journal article" date="2014" name="Genome Announc.">
        <title>Draft Genome Sequence of the Agar-Degrading Bacterium Catenovulum sp. Strain DS-2, Isolated from Intestines of Haliotis diversicolor.</title>
        <authorList>
            <person name="Shan D."/>
            <person name="Li X."/>
            <person name="Gu Z."/>
            <person name="Wei G."/>
            <person name="Gao Z."/>
            <person name="Shao Z."/>
        </authorList>
    </citation>
    <scope>NUCLEOTIDE SEQUENCE [LARGE SCALE GENOMIC DNA]</scope>
    <source>
        <strain evidence="3 4">DS-2</strain>
    </source>
</reference>
<evidence type="ECO:0000313" key="4">
    <source>
        <dbReference type="Proteomes" id="UP000019276"/>
    </source>
</evidence>
<feature type="domain" description="Putative collagen-binding" evidence="1">
    <location>
        <begin position="713"/>
        <end position="798"/>
    </location>
</feature>
<dbReference type="STRING" id="1328313.DS2_10993"/>
<comment type="caution">
    <text evidence="3">The sequence shown here is derived from an EMBL/GenBank/DDBJ whole genome shotgun (WGS) entry which is preliminary data.</text>
</comment>
<proteinExistence type="predicted"/>
<dbReference type="eggNOG" id="COG5492">
    <property type="taxonomic scope" value="Bacteria"/>
</dbReference>
<name>W7QPK0_9ALTE</name>
<dbReference type="Pfam" id="PF16586">
    <property type="entry name" value="DUF5060"/>
    <property type="match status" value="1"/>
</dbReference>
<accession>W7QPK0</accession>
<dbReference type="EMBL" id="ARZY01000019">
    <property type="protein sequence ID" value="EWH09808.1"/>
    <property type="molecule type" value="Genomic_DNA"/>
</dbReference>
<dbReference type="InterPro" id="IPR013783">
    <property type="entry name" value="Ig-like_fold"/>
</dbReference>
<dbReference type="InterPro" id="IPR032260">
    <property type="entry name" value="DUF5060"/>
</dbReference>
<dbReference type="Gene3D" id="3.20.20.80">
    <property type="entry name" value="Glycosidases"/>
    <property type="match status" value="1"/>
</dbReference>
<dbReference type="Gene3D" id="2.60.40.10">
    <property type="entry name" value="Immunoglobulins"/>
    <property type="match status" value="1"/>
</dbReference>
<keyword evidence="4" id="KW-1185">Reference proteome</keyword>